<comment type="caution">
    <text evidence="2">The sequence shown here is derived from an EMBL/GenBank/DDBJ whole genome shotgun (WGS) entry which is preliminary data.</text>
</comment>
<dbReference type="EMBL" id="JBFOLJ010000001">
    <property type="protein sequence ID" value="KAL2555775.1"/>
    <property type="molecule type" value="Genomic_DNA"/>
</dbReference>
<proteinExistence type="predicted"/>
<reference evidence="3" key="1">
    <citation type="submission" date="2024-07" db="EMBL/GenBank/DDBJ databases">
        <title>Two chromosome-level genome assemblies of Korean endemic species Abeliophyllum distichum and Forsythia ovata (Oleaceae).</title>
        <authorList>
            <person name="Jang H."/>
        </authorList>
    </citation>
    <scope>NUCLEOTIDE SEQUENCE [LARGE SCALE GENOMIC DNA]</scope>
</reference>
<feature type="region of interest" description="Disordered" evidence="1">
    <location>
        <begin position="117"/>
        <end position="144"/>
    </location>
</feature>
<dbReference type="Proteomes" id="UP001604277">
    <property type="component" value="Unassembled WGS sequence"/>
</dbReference>
<protein>
    <submittedName>
        <fullName evidence="2">Uncharacterized protein</fullName>
    </submittedName>
</protein>
<keyword evidence="3" id="KW-1185">Reference proteome</keyword>
<evidence type="ECO:0000256" key="1">
    <source>
        <dbReference type="SAM" id="MobiDB-lite"/>
    </source>
</evidence>
<name>A0ABD1X266_9LAMI</name>
<evidence type="ECO:0000313" key="3">
    <source>
        <dbReference type="Proteomes" id="UP001604277"/>
    </source>
</evidence>
<dbReference type="AlphaFoldDB" id="A0ABD1X266"/>
<sequence>MGRSSSTGSWELPRRPLLPWFLVGSHRSNYLPKDYDAATSEFYSSVAKRTRSKRKIYFGVAQWNYCSSGDVEEINTEHGLGGTFAPNACRKGKKTVGQSQGNSSSCKNVEESYGGYVGATAPRRHRRPKEMNSGNRNEDMNSEEIEIEKIDKAEFRNIKCIVHPRKGPHSGKN</sequence>
<gene>
    <name evidence="2" type="ORF">Fot_00514</name>
</gene>
<evidence type="ECO:0000313" key="2">
    <source>
        <dbReference type="EMBL" id="KAL2555775.1"/>
    </source>
</evidence>
<accession>A0ABD1X266</accession>
<organism evidence="2 3">
    <name type="scientific">Forsythia ovata</name>
    <dbReference type="NCBI Taxonomy" id="205694"/>
    <lineage>
        <taxon>Eukaryota</taxon>
        <taxon>Viridiplantae</taxon>
        <taxon>Streptophyta</taxon>
        <taxon>Embryophyta</taxon>
        <taxon>Tracheophyta</taxon>
        <taxon>Spermatophyta</taxon>
        <taxon>Magnoliopsida</taxon>
        <taxon>eudicotyledons</taxon>
        <taxon>Gunneridae</taxon>
        <taxon>Pentapetalae</taxon>
        <taxon>asterids</taxon>
        <taxon>lamiids</taxon>
        <taxon>Lamiales</taxon>
        <taxon>Oleaceae</taxon>
        <taxon>Forsythieae</taxon>
        <taxon>Forsythia</taxon>
    </lineage>
</organism>